<protein>
    <submittedName>
        <fullName evidence="1">Uncharacterized protein</fullName>
    </submittedName>
</protein>
<name>A0ABQ8DUG2_BRANA</name>
<keyword evidence="2" id="KW-1185">Reference proteome</keyword>
<gene>
    <name evidence="1" type="ORF">HID58_010106</name>
</gene>
<accession>A0ABQ8DUG2</accession>
<organism evidence="1 2">
    <name type="scientific">Brassica napus</name>
    <name type="common">Rape</name>
    <dbReference type="NCBI Taxonomy" id="3708"/>
    <lineage>
        <taxon>Eukaryota</taxon>
        <taxon>Viridiplantae</taxon>
        <taxon>Streptophyta</taxon>
        <taxon>Embryophyta</taxon>
        <taxon>Tracheophyta</taxon>
        <taxon>Spermatophyta</taxon>
        <taxon>Magnoliopsida</taxon>
        <taxon>eudicotyledons</taxon>
        <taxon>Gunneridae</taxon>
        <taxon>Pentapetalae</taxon>
        <taxon>rosids</taxon>
        <taxon>malvids</taxon>
        <taxon>Brassicales</taxon>
        <taxon>Brassicaceae</taxon>
        <taxon>Brassiceae</taxon>
        <taxon>Brassica</taxon>
    </lineage>
</organism>
<feature type="non-terminal residue" evidence="1">
    <location>
        <position position="43"/>
    </location>
</feature>
<reference evidence="1 2" key="1">
    <citation type="submission" date="2021-05" db="EMBL/GenBank/DDBJ databases">
        <title>Genome Assembly of Synthetic Allotetraploid Brassica napus Reveals Homoeologous Exchanges between Subgenomes.</title>
        <authorList>
            <person name="Davis J.T."/>
        </authorList>
    </citation>
    <scope>NUCLEOTIDE SEQUENCE [LARGE SCALE GENOMIC DNA]</scope>
    <source>
        <strain evidence="2">cv. Da-Ae</strain>
        <tissue evidence="1">Seedling</tissue>
    </source>
</reference>
<evidence type="ECO:0000313" key="2">
    <source>
        <dbReference type="Proteomes" id="UP000824890"/>
    </source>
</evidence>
<comment type="caution">
    <text evidence="1">The sequence shown here is derived from an EMBL/GenBank/DDBJ whole genome shotgun (WGS) entry which is preliminary data.</text>
</comment>
<evidence type="ECO:0000313" key="1">
    <source>
        <dbReference type="EMBL" id="KAH0932989.1"/>
    </source>
</evidence>
<sequence>MTNSNLYKKEKCGYNHTSWVNVFMRVRESYLFLHLSPYLTYMI</sequence>
<dbReference type="Proteomes" id="UP000824890">
    <property type="component" value="Unassembled WGS sequence"/>
</dbReference>
<proteinExistence type="predicted"/>
<dbReference type="EMBL" id="JAGKQM010000003">
    <property type="protein sequence ID" value="KAH0932989.1"/>
    <property type="molecule type" value="Genomic_DNA"/>
</dbReference>